<organism evidence="3 4">
    <name type="scientific">Diacronema lutheri</name>
    <name type="common">Unicellular marine alga</name>
    <name type="synonym">Monochrysis lutheri</name>
    <dbReference type="NCBI Taxonomy" id="2081491"/>
    <lineage>
        <taxon>Eukaryota</taxon>
        <taxon>Haptista</taxon>
        <taxon>Haptophyta</taxon>
        <taxon>Pavlovophyceae</taxon>
        <taxon>Pavlovales</taxon>
        <taxon>Pavlovaceae</taxon>
        <taxon>Diacronema</taxon>
    </lineage>
</organism>
<sequence>MPAVMAVGGLYAALSAELALIVAASTAVSYYWRHGCQHATLRLVATPSFAARPWAAQRAGAACLLAFRASCATVWITVMVSAAQEGDSRIYLFFTTWNYLLQATYFVLSAVAGARLLWKPHWALLETRAERALARAVWALFSVCLPSSVMVTVVLWGVLLPATLRSGSSAAIDAMLSASSFAQHLVNTILLMLDFAVNHMLVDTSTLVLVVCWNVAYVLFEWVAHSMSAKWTYFFLSLNGFTWAWYAALAAVGVGAHALACLASRWKARRLAIAAPRDPAAESGVTAPLEPPISDPGPDVDADADADAEADDAYIRI</sequence>
<keyword evidence="2" id="KW-1133">Transmembrane helix</keyword>
<keyword evidence="2" id="KW-0472">Membrane</keyword>
<comment type="caution">
    <text evidence="3">The sequence shown here is derived from an EMBL/GenBank/DDBJ whole genome shotgun (WGS) entry which is preliminary data.</text>
</comment>
<feature type="transmembrane region" description="Helical" evidence="2">
    <location>
        <begin position="138"/>
        <end position="159"/>
    </location>
</feature>
<evidence type="ECO:0000256" key="2">
    <source>
        <dbReference type="SAM" id="Phobius"/>
    </source>
</evidence>
<dbReference type="OrthoDB" id="419711at2759"/>
<evidence type="ECO:0000256" key="1">
    <source>
        <dbReference type="SAM" id="MobiDB-lite"/>
    </source>
</evidence>
<feature type="region of interest" description="Disordered" evidence="1">
    <location>
        <begin position="278"/>
        <end position="304"/>
    </location>
</feature>
<feature type="transmembrane region" description="Helical" evidence="2">
    <location>
        <begin position="59"/>
        <end position="79"/>
    </location>
</feature>
<dbReference type="Proteomes" id="UP000751190">
    <property type="component" value="Unassembled WGS sequence"/>
</dbReference>
<dbReference type="PANTHER" id="PTHR12242">
    <property type="entry name" value="OS02G0130600 PROTEIN-RELATED"/>
    <property type="match status" value="1"/>
</dbReference>
<proteinExistence type="predicted"/>
<protein>
    <submittedName>
        <fullName evidence="3">Uncharacterized protein</fullName>
    </submittedName>
</protein>
<dbReference type="OMA" id="SCATVWI"/>
<feature type="transmembrane region" description="Helical" evidence="2">
    <location>
        <begin position="99"/>
        <end position="118"/>
    </location>
</feature>
<evidence type="ECO:0000313" key="4">
    <source>
        <dbReference type="Proteomes" id="UP000751190"/>
    </source>
</evidence>
<feature type="transmembrane region" description="Helical" evidence="2">
    <location>
        <begin position="205"/>
        <end position="223"/>
    </location>
</feature>
<reference evidence="3" key="1">
    <citation type="submission" date="2021-05" db="EMBL/GenBank/DDBJ databases">
        <title>The genome of the haptophyte Pavlova lutheri (Diacronema luteri, Pavlovales) - a model for lipid biosynthesis in eukaryotic algae.</title>
        <authorList>
            <person name="Hulatt C.J."/>
            <person name="Posewitz M.C."/>
        </authorList>
    </citation>
    <scope>NUCLEOTIDE SEQUENCE</scope>
    <source>
        <strain evidence="3">NIVA-4/92</strain>
    </source>
</reference>
<feature type="transmembrane region" description="Helical" evidence="2">
    <location>
        <begin position="243"/>
        <end position="263"/>
    </location>
</feature>
<dbReference type="GO" id="GO:0016020">
    <property type="term" value="C:membrane"/>
    <property type="evidence" value="ECO:0007669"/>
    <property type="project" value="TreeGrafter"/>
</dbReference>
<keyword evidence="2" id="KW-0812">Transmembrane</keyword>
<dbReference type="PANTHER" id="PTHR12242:SF22">
    <property type="entry name" value="OS02G0130600 PROTEIN"/>
    <property type="match status" value="1"/>
</dbReference>
<evidence type="ECO:0000313" key="3">
    <source>
        <dbReference type="EMBL" id="KAG8458701.1"/>
    </source>
</evidence>
<dbReference type="AlphaFoldDB" id="A0A8J5X590"/>
<feature type="transmembrane region" description="Helical" evidence="2">
    <location>
        <begin position="171"/>
        <end position="193"/>
    </location>
</feature>
<feature type="transmembrane region" description="Helical" evidence="2">
    <location>
        <begin position="12"/>
        <end position="32"/>
    </location>
</feature>
<accession>A0A8J5X590</accession>
<gene>
    <name evidence="3" type="ORF">KFE25_012899</name>
</gene>
<name>A0A8J5X590_DIALT</name>
<keyword evidence="4" id="KW-1185">Reference proteome</keyword>
<dbReference type="EMBL" id="JAGTXO010000048">
    <property type="protein sequence ID" value="KAG8458701.1"/>
    <property type="molecule type" value="Genomic_DNA"/>
</dbReference>